<sequence>MEFLCLAPTHNFPNNSKFPTIRPSGHNSKTHQNTSRSRVRPLAVPLKISQLISSFNPFEPVVSTLRSLENIEPGELIVNNPTGGDKDDIQYFLDMLSSPVYDVAVESPLQQSMNISKRLGVNFYMKREDRQSMFSFKLRGAYNMMSKLPDDQLSKGVITASAGNHAMGVAISAQKLKSSATIVMPVTTPEFKREAVENTGATVILRGNTFDEAQEYAMTMSQDELLTFIPAHDHPDIIKGQGTIGAEISRQLSKPVHAIFVPIGGGGLAAGIATYMKQVSPSTKIIGVEPYGACSMALSLSNGARVKLENVDNFADGVAVGLVGEEPFRICKNLIDGMVLVDRDAISATIKDVYDEEKNILETSGALAIAGAEAYCKYYNIKNENIVAIASGANMDFSKFKSIMDLANIGAKKEALLATFMPEEPGSFKRFAEHV</sequence>
<dbReference type="OrthoDB" id="4418812at2759"/>
<evidence type="ECO:0000256" key="6">
    <source>
        <dbReference type="ARBA" id="ARBA00022624"/>
    </source>
</evidence>
<dbReference type="PANTHER" id="PTHR48078:SF10">
    <property type="entry name" value="THREONINE DEHYDRATASE 2 BIOSYNTHETIC, CHLOROPLASTIC"/>
    <property type="match status" value="1"/>
</dbReference>
<dbReference type="EMBL" id="MLFT02000009">
    <property type="protein sequence ID" value="PHT37817.1"/>
    <property type="molecule type" value="Genomic_DNA"/>
</dbReference>
<accession>A0A2G2VXV5</accession>
<feature type="region of interest" description="Disordered" evidence="12">
    <location>
        <begin position="15"/>
        <end position="39"/>
    </location>
</feature>
<keyword evidence="15" id="KW-1185">Reference proteome</keyword>
<dbReference type="STRING" id="33114.A0A2G2VXV5"/>
<comment type="catalytic activity">
    <reaction evidence="1 11">
        <text>L-threonine = 2-oxobutanoate + NH4(+)</text>
        <dbReference type="Rhea" id="RHEA:22108"/>
        <dbReference type="ChEBI" id="CHEBI:16763"/>
        <dbReference type="ChEBI" id="CHEBI:28938"/>
        <dbReference type="ChEBI" id="CHEBI:57926"/>
        <dbReference type="EC" id="4.3.1.19"/>
    </reaction>
</comment>
<evidence type="ECO:0000256" key="7">
    <source>
        <dbReference type="ARBA" id="ARBA00022737"/>
    </source>
</evidence>
<dbReference type="SUPFAM" id="SSF53686">
    <property type="entry name" value="Tryptophan synthase beta subunit-like PLP-dependent enzymes"/>
    <property type="match status" value="1"/>
</dbReference>
<evidence type="ECO:0000256" key="11">
    <source>
        <dbReference type="RuleBase" id="RU362012"/>
    </source>
</evidence>
<dbReference type="EC" id="4.3.1.19" evidence="11"/>
<proteinExistence type="inferred from homology"/>
<dbReference type="UniPathway" id="UPA00047">
    <property type="reaction ID" value="UER00054"/>
</dbReference>
<evidence type="ECO:0000256" key="1">
    <source>
        <dbReference type="ARBA" id="ARBA00001274"/>
    </source>
</evidence>
<evidence type="ECO:0000256" key="8">
    <source>
        <dbReference type="ARBA" id="ARBA00022898"/>
    </source>
</evidence>
<feature type="non-terminal residue" evidence="14">
    <location>
        <position position="435"/>
    </location>
</feature>
<dbReference type="AlphaFoldDB" id="A0A2G2VXV5"/>
<gene>
    <name evidence="14" type="ORF">CQW23_21390</name>
</gene>
<dbReference type="FunFam" id="3.40.50.1100:FF:000008">
    <property type="entry name" value="L-threonine dehydratase"/>
    <property type="match status" value="1"/>
</dbReference>
<keyword evidence="10 11" id="KW-0100">Branched-chain amino acid biosynthesis</keyword>
<reference evidence="15" key="2">
    <citation type="journal article" date="2017" name="J. Anim. Genet.">
        <title>Multiple reference genome sequences of hot pepper reveal the massive evolution of plant disease resistance genes by retroduplication.</title>
        <authorList>
            <person name="Kim S."/>
            <person name="Park J."/>
            <person name="Yeom S.-I."/>
            <person name="Kim Y.-M."/>
            <person name="Seo E."/>
            <person name="Kim K.-T."/>
            <person name="Kim M.-S."/>
            <person name="Lee J.M."/>
            <person name="Cheong K."/>
            <person name="Shin H.-S."/>
            <person name="Kim S.-B."/>
            <person name="Han K."/>
            <person name="Lee J."/>
            <person name="Park M."/>
            <person name="Lee H.-A."/>
            <person name="Lee H.-Y."/>
            <person name="Lee Y."/>
            <person name="Oh S."/>
            <person name="Lee J.H."/>
            <person name="Choi E."/>
            <person name="Choi E."/>
            <person name="Lee S.E."/>
            <person name="Jeon J."/>
            <person name="Kim H."/>
            <person name="Choi G."/>
            <person name="Song H."/>
            <person name="Lee J."/>
            <person name="Lee S.-C."/>
            <person name="Kwon J.-K."/>
            <person name="Lee H.-Y."/>
            <person name="Koo N."/>
            <person name="Hong Y."/>
            <person name="Kim R.W."/>
            <person name="Kang W.-H."/>
            <person name="Huh J.H."/>
            <person name="Kang B.-C."/>
            <person name="Yang T.-J."/>
            <person name="Lee Y.-H."/>
            <person name="Bennetzen J.L."/>
            <person name="Choi D."/>
        </authorList>
    </citation>
    <scope>NUCLEOTIDE SEQUENCE [LARGE SCALE GENOMIC DNA]</scope>
    <source>
        <strain evidence="15">cv. PBC81</strain>
    </source>
</reference>
<dbReference type="InterPro" id="IPR001926">
    <property type="entry name" value="TrpB-like_PALP"/>
</dbReference>
<dbReference type="GO" id="GO:0006565">
    <property type="term" value="P:L-serine catabolic process"/>
    <property type="evidence" value="ECO:0007669"/>
    <property type="project" value="TreeGrafter"/>
</dbReference>
<dbReference type="PROSITE" id="PS51672">
    <property type="entry name" value="ACT_LIKE"/>
    <property type="match status" value="1"/>
</dbReference>
<reference evidence="14 15" key="1">
    <citation type="journal article" date="2017" name="Genome Biol.">
        <title>New reference genome sequences of hot pepper reveal the massive evolution of plant disease-resistance genes by retroduplication.</title>
        <authorList>
            <person name="Kim S."/>
            <person name="Park J."/>
            <person name="Yeom S.I."/>
            <person name="Kim Y.M."/>
            <person name="Seo E."/>
            <person name="Kim K.T."/>
            <person name="Kim M.S."/>
            <person name="Lee J.M."/>
            <person name="Cheong K."/>
            <person name="Shin H.S."/>
            <person name="Kim S.B."/>
            <person name="Han K."/>
            <person name="Lee J."/>
            <person name="Park M."/>
            <person name="Lee H.A."/>
            <person name="Lee H.Y."/>
            <person name="Lee Y."/>
            <person name="Oh S."/>
            <person name="Lee J.H."/>
            <person name="Choi E."/>
            <person name="Choi E."/>
            <person name="Lee S.E."/>
            <person name="Jeon J."/>
            <person name="Kim H."/>
            <person name="Choi G."/>
            <person name="Song H."/>
            <person name="Lee J."/>
            <person name="Lee S.C."/>
            <person name="Kwon J.K."/>
            <person name="Lee H.Y."/>
            <person name="Koo N."/>
            <person name="Hong Y."/>
            <person name="Kim R.W."/>
            <person name="Kang W.H."/>
            <person name="Huh J.H."/>
            <person name="Kang B.C."/>
            <person name="Yang T.J."/>
            <person name="Lee Y.H."/>
            <person name="Bennetzen J.L."/>
            <person name="Choi D."/>
        </authorList>
    </citation>
    <scope>NUCLEOTIDE SEQUENCE [LARGE SCALE GENOMIC DNA]</scope>
    <source>
        <strain evidence="15">cv. PBC81</strain>
    </source>
</reference>
<keyword evidence="5 11" id="KW-0028">Amino-acid biosynthesis</keyword>
<evidence type="ECO:0000259" key="13">
    <source>
        <dbReference type="PROSITE" id="PS51672"/>
    </source>
</evidence>
<comment type="cofactor">
    <cofactor evidence="2 11">
        <name>pyridoxal 5'-phosphate</name>
        <dbReference type="ChEBI" id="CHEBI:597326"/>
    </cofactor>
</comment>
<dbReference type="InterPro" id="IPR036052">
    <property type="entry name" value="TrpB-like_PALP_sf"/>
</dbReference>
<dbReference type="GO" id="GO:0009097">
    <property type="term" value="P:isoleucine biosynthetic process"/>
    <property type="evidence" value="ECO:0007669"/>
    <property type="project" value="UniProtKB-UniRule"/>
</dbReference>
<dbReference type="InterPro" id="IPR001721">
    <property type="entry name" value="TD_ACT-like"/>
</dbReference>
<evidence type="ECO:0000256" key="4">
    <source>
        <dbReference type="ARBA" id="ARBA00010869"/>
    </source>
</evidence>
<comment type="similarity">
    <text evidence="4 11">Belongs to the serine/threonine dehydratase family.</text>
</comment>
<feature type="domain" description="ACT-like" evidence="13">
    <location>
        <begin position="415"/>
        <end position="435"/>
    </location>
</feature>
<dbReference type="Pfam" id="PF00291">
    <property type="entry name" value="PALP"/>
    <property type="match status" value="1"/>
</dbReference>
<protein>
    <recommendedName>
        <fullName evidence="11">Threonine dehydratase</fullName>
        <ecNumber evidence="11">4.3.1.19</ecNumber>
    </recommendedName>
    <alternativeName>
        <fullName evidence="11">Threonine deaminase</fullName>
    </alternativeName>
</protein>
<organism evidence="14 15">
    <name type="scientific">Capsicum baccatum</name>
    <name type="common">Peruvian pepper</name>
    <dbReference type="NCBI Taxonomy" id="33114"/>
    <lineage>
        <taxon>Eukaryota</taxon>
        <taxon>Viridiplantae</taxon>
        <taxon>Streptophyta</taxon>
        <taxon>Embryophyta</taxon>
        <taxon>Tracheophyta</taxon>
        <taxon>Spermatophyta</taxon>
        <taxon>Magnoliopsida</taxon>
        <taxon>eudicotyledons</taxon>
        <taxon>Gunneridae</taxon>
        <taxon>Pentapetalae</taxon>
        <taxon>asterids</taxon>
        <taxon>lamiids</taxon>
        <taxon>Solanales</taxon>
        <taxon>Solanaceae</taxon>
        <taxon>Solanoideae</taxon>
        <taxon>Capsiceae</taxon>
        <taxon>Capsicum</taxon>
    </lineage>
</organism>
<evidence type="ECO:0000256" key="3">
    <source>
        <dbReference type="ARBA" id="ARBA00004810"/>
    </source>
</evidence>
<dbReference type="PANTHER" id="PTHR48078">
    <property type="entry name" value="THREONINE DEHYDRATASE, MITOCHONDRIAL-RELATED"/>
    <property type="match status" value="1"/>
</dbReference>
<dbReference type="Proteomes" id="UP000224567">
    <property type="component" value="Unassembled WGS sequence"/>
</dbReference>
<keyword evidence="6 11" id="KW-0412">Isoleucine biosynthesis</keyword>
<evidence type="ECO:0000256" key="2">
    <source>
        <dbReference type="ARBA" id="ARBA00001933"/>
    </source>
</evidence>
<evidence type="ECO:0000313" key="14">
    <source>
        <dbReference type="EMBL" id="PHT37817.1"/>
    </source>
</evidence>
<evidence type="ECO:0000256" key="10">
    <source>
        <dbReference type="ARBA" id="ARBA00023304"/>
    </source>
</evidence>
<dbReference type="CDD" id="cd01562">
    <property type="entry name" value="Thr-dehyd"/>
    <property type="match status" value="1"/>
</dbReference>
<evidence type="ECO:0000256" key="12">
    <source>
        <dbReference type="SAM" id="MobiDB-lite"/>
    </source>
</evidence>
<dbReference type="GO" id="GO:0003941">
    <property type="term" value="F:L-serine ammonia-lyase activity"/>
    <property type="evidence" value="ECO:0007669"/>
    <property type="project" value="TreeGrafter"/>
</dbReference>
<keyword evidence="8 11" id="KW-0663">Pyridoxal phosphate</keyword>
<dbReference type="Gene3D" id="3.40.50.1100">
    <property type="match status" value="2"/>
</dbReference>
<dbReference type="GO" id="GO:0004794">
    <property type="term" value="F:threonine deaminase activity"/>
    <property type="evidence" value="ECO:0007669"/>
    <property type="project" value="UniProtKB-UniRule"/>
</dbReference>
<name>A0A2G2VXV5_CAPBA</name>
<comment type="pathway">
    <text evidence="3 11">Amino-acid biosynthesis; L-isoleucine biosynthesis; 2-oxobutanoate from L-threonine: step 1/1.</text>
</comment>
<comment type="caution">
    <text evidence="14">The sequence shown here is derived from an EMBL/GenBank/DDBJ whole genome shotgun (WGS) entry which is preliminary data.</text>
</comment>
<keyword evidence="9 11" id="KW-0456">Lyase</keyword>
<dbReference type="GO" id="GO:0006567">
    <property type="term" value="P:L-threonine catabolic process"/>
    <property type="evidence" value="ECO:0007669"/>
    <property type="project" value="TreeGrafter"/>
</dbReference>
<dbReference type="NCBIfam" id="TIGR01124">
    <property type="entry name" value="ilvA_2Cterm"/>
    <property type="match status" value="1"/>
</dbReference>
<evidence type="ECO:0000256" key="9">
    <source>
        <dbReference type="ARBA" id="ARBA00023239"/>
    </source>
</evidence>
<keyword evidence="7" id="KW-0677">Repeat</keyword>
<dbReference type="InterPro" id="IPR005787">
    <property type="entry name" value="Thr_deHydtase_biosynth"/>
</dbReference>
<evidence type="ECO:0000256" key="5">
    <source>
        <dbReference type="ARBA" id="ARBA00022605"/>
    </source>
</evidence>
<evidence type="ECO:0000313" key="15">
    <source>
        <dbReference type="Proteomes" id="UP000224567"/>
    </source>
</evidence>
<feature type="compositionally biased region" description="Polar residues" evidence="12">
    <location>
        <begin position="25"/>
        <end position="36"/>
    </location>
</feature>
<dbReference type="InterPro" id="IPR050147">
    <property type="entry name" value="Ser/Thr_Dehydratase"/>
</dbReference>